<gene>
    <name evidence="11" type="ORF">PRZ01_07280</name>
</gene>
<comment type="caution">
    <text evidence="11">The sequence shown here is derived from an EMBL/GenBank/DDBJ whole genome shotgun (WGS) entry which is preliminary data.</text>
</comment>
<dbReference type="InterPro" id="IPR051045">
    <property type="entry name" value="TonB-dependent_transducer"/>
</dbReference>
<evidence type="ECO:0000256" key="5">
    <source>
        <dbReference type="ARBA" id="ARBA00022519"/>
    </source>
</evidence>
<evidence type="ECO:0000256" key="7">
    <source>
        <dbReference type="ARBA" id="ARBA00022927"/>
    </source>
</evidence>
<evidence type="ECO:0000259" key="10">
    <source>
        <dbReference type="PROSITE" id="PS52015"/>
    </source>
</evidence>
<dbReference type="Pfam" id="PF03544">
    <property type="entry name" value="TonB_C"/>
    <property type="match status" value="1"/>
</dbReference>
<keyword evidence="9" id="KW-0472">Membrane</keyword>
<comment type="subcellular location">
    <subcellularLocation>
        <location evidence="1">Cell inner membrane</location>
        <topology evidence="1">Single-pass membrane protein</topology>
        <orientation evidence="1">Periplasmic side</orientation>
    </subcellularLocation>
</comment>
<keyword evidence="6" id="KW-0812">Transmembrane</keyword>
<comment type="similarity">
    <text evidence="2">Belongs to the TonB family.</text>
</comment>
<dbReference type="InterPro" id="IPR006260">
    <property type="entry name" value="TonB/TolA_C"/>
</dbReference>
<evidence type="ECO:0000256" key="8">
    <source>
        <dbReference type="ARBA" id="ARBA00022989"/>
    </source>
</evidence>
<organism evidence="11 12">
    <name type="scientific">Roseateles koreensis</name>
    <dbReference type="NCBI Taxonomy" id="2987526"/>
    <lineage>
        <taxon>Bacteria</taxon>
        <taxon>Pseudomonadati</taxon>
        <taxon>Pseudomonadota</taxon>
        <taxon>Betaproteobacteria</taxon>
        <taxon>Burkholderiales</taxon>
        <taxon>Sphaerotilaceae</taxon>
        <taxon>Roseateles</taxon>
    </lineage>
</organism>
<keyword evidence="7" id="KW-0653">Protein transport</keyword>
<proteinExistence type="inferred from homology"/>
<evidence type="ECO:0000256" key="1">
    <source>
        <dbReference type="ARBA" id="ARBA00004383"/>
    </source>
</evidence>
<keyword evidence="5" id="KW-0997">Cell inner membrane</keyword>
<accession>A0ABT5KRB7</accession>
<dbReference type="PANTHER" id="PTHR33446">
    <property type="entry name" value="PROTEIN TONB-RELATED"/>
    <property type="match status" value="1"/>
</dbReference>
<evidence type="ECO:0000313" key="12">
    <source>
        <dbReference type="Proteomes" id="UP001219862"/>
    </source>
</evidence>
<dbReference type="SUPFAM" id="SSF74653">
    <property type="entry name" value="TolA/TonB C-terminal domain"/>
    <property type="match status" value="1"/>
</dbReference>
<reference evidence="11 12" key="1">
    <citation type="submission" date="2022-10" db="EMBL/GenBank/DDBJ databases">
        <title>paucibacter sp. hw8 Genome sequencing.</title>
        <authorList>
            <person name="Park S."/>
        </authorList>
    </citation>
    <scope>NUCLEOTIDE SEQUENCE [LARGE SCALE GENOMIC DNA]</scope>
    <source>
        <strain evidence="12">hw8</strain>
    </source>
</reference>
<feature type="domain" description="TonB C-terminal" evidence="10">
    <location>
        <begin position="151"/>
        <end position="240"/>
    </location>
</feature>
<evidence type="ECO:0000256" key="9">
    <source>
        <dbReference type="ARBA" id="ARBA00023136"/>
    </source>
</evidence>
<evidence type="ECO:0000256" key="3">
    <source>
        <dbReference type="ARBA" id="ARBA00022448"/>
    </source>
</evidence>
<dbReference type="Proteomes" id="UP001219862">
    <property type="component" value="Unassembled WGS sequence"/>
</dbReference>
<dbReference type="EMBL" id="JAQQXS010000005">
    <property type="protein sequence ID" value="MDC8784990.1"/>
    <property type="molecule type" value="Genomic_DNA"/>
</dbReference>
<keyword evidence="8" id="KW-1133">Transmembrane helix</keyword>
<evidence type="ECO:0000256" key="6">
    <source>
        <dbReference type="ARBA" id="ARBA00022692"/>
    </source>
</evidence>
<name>A0ABT5KRB7_9BURK</name>
<protein>
    <submittedName>
        <fullName evidence="11">TonB family protein</fullName>
    </submittedName>
</protein>
<dbReference type="PANTHER" id="PTHR33446:SF2">
    <property type="entry name" value="PROTEIN TONB"/>
    <property type="match status" value="1"/>
</dbReference>
<evidence type="ECO:0000313" key="11">
    <source>
        <dbReference type="EMBL" id="MDC8784990.1"/>
    </source>
</evidence>
<evidence type="ECO:0000256" key="2">
    <source>
        <dbReference type="ARBA" id="ARBA00006555"/>
    </source>
</evidence>
<dbReference type="NCBIfam" id="TIGR01352">
    <property type="entry name" value="tonB_Cterm"/>
    <property type="match status" value="1"/>
</dbReference>
<keyword evidence="3" id="KW-0813">Transport</keyword>
<dbReference type="InterPro" id="IPR037682">
    <property type="entry name" value="TonB_C"/>
</dbReference>
<evidence type="ECO:0000256" key="4">
    <source>
        <dbReference type="ARBA" id="ARBA00022475"/>
    </source>
</evidence>
<dbReference type="PROSITE" id="PS52015">
    <property type="entry name" value="TONB_CTD"/>
    <property type="match status" value="1"/>
</dbReference>
<keyword evidence="4" id="KW-1003">Cell membrane</keyword>
<keyword evidence="12" id="KW-1185">Reference proteome</keyword>
<dbReference type="RefSeq" id="WP_273596106.1">
    <property type="nucleotide sequence ID" value="NZ_JAQQXS010000005.1"/>
</dbReference>
<sequence>MPAFSPLRSTLLGSGLLSRGQMRVVLAGIAGVHLWAAWVLCHAVAAPQKSLEMAPIFVEMLAPTAVVPTRLAQPPAPSRVSPARAEPRRLPVAAAPAQAALTPEFAVPAPVEAKSTAPVGSLEGQASAASLPSSTAAPVQSHVAVSPPKLIPASAVQYLVPLRVEYPRAAQRRREAGTAIVRVYIDTAGLPQTLQIHRSTGFPLLDEAATAAASRARFKPYSENGQPTAGWALITVDFVL</sequence>
<dbReference type="Gene3D" id="3.30.1150.10">
    <property type="match status" value="1"/>
</dbReference>